<dbReference type="Pfam" id="PF05402">
    <property type="entry name" value="PqqD"/>
    <property type="match status" value="1"/>
</dbReference>
<evidence type="ECO:0008006" key="3">
    <source>
        <dbReference type="Google" id="ProtNLM"/>
    </source>
</evidence>
<evidence type="ECO:0000313" key="2">
    <source>
        <dbReference type="Proteomes" id="UP000237682"/>
    </source>
</evidence>
<gene>
    <name evidence="1" type="ORF">C5L14_21015</name>
</gene>
<dbReference type="Gene3D" id="1.10.10.1150">
    <property type="entry name" value="Coenzyme PQQ synthesis protein D (PqqD)"/>
    <property type="match status" value="1"/>
</dbReference>
<keyword evidence="2" id="KW-1185">Reference proteome</keyword>
<dbReference type="AlphaFoldDB" id="A0A2S9Q7Y9"/>
<organism evidence="1 2">
    <name type="scientific">Labrys okinawensis</name>
    <dbReference type="NCBI Taxonomy" id="346911"/>
    <lineage>
        <taxon>Bacteria</taxon>
        <taxon>Pseudomonadati</taxon>
        <taxon>Pseudomonadota</taxon>
        <taxon>Alphaproteobacteria</taxon>
        <taxon>Hyphomicrobiales</taxon>
        <taxon>Xanthobacteraceae</taxon>
        <taxon>Labrys</taxon>
    </lineage>
</organism>
<proteinExistence type="predicted"/>
<sequence length="101" mass="10834">MTSADSVRYRAVAGLERTLLPDGCAVYDRGRREIHYLNPAATAILALCGTANDRESIAEALQGLFNLPAAPSEDVGACIDTLAEKGLIEIQIDPFGRTDRT</sequence>
<name>A0A2S9Q7Y9_9HYPH</name>
<dbReference type="Proteomes" id="UP000237682">
    <property type="component" value="Unassembled WGS sequence"/>
</dbReference>
<protein>
    <recommendedName>
        <fullName evidence="3">HPr-rel-A system PqqD family peptide chaperone</fullName>
    </recommendedName>
</protein>
<dbReference type="InterPro" id="IPR008792">
    <property type="entry name" value="PQQD"/>
</dbReference>
<dbReference type="EMBL" id="PUEJ01000008">
    <property type="protein sequence ID" value="PRH85473.1"/>
    <property type="molecule type" value="Genomic_DNA"/>
</dbReference>
<comment type="caution">
    <text evidence="1">The sequence shown here is derived from an EMBL/GenBank/DDBJ whole genome shotgun (WGS) entry which is preliminary data.</text>
</comment>
<accession>A0A2S9Q7Y9</accession>
<dbReference type="RefSeq" id="WP_105864033.1">
    <property type="nucleotide sequence ID" value="NZ_PUEJ01000008.1"/>
</dbReference>
<dbReference type="OrthoDB" id="8448231at2"/>
<reference evidence="1 2" key="1">
    <citation type="submission" date="2018-02" db="EMBL/GenBank/DDBJ databases">
        <title>Whole genome sequencing of endophytic bacterium.</title>
        <authorList>
            <person name="Eedara R."/>
            <person name="Podile A.R."/>
        </authorList>
    </citation>
    <scope>NUCLEOTIDE SEQUENCE [LARGE SCALE GENOMIC DNA]</scope>
    <source>
        <strain evidence="1 2">RP1T</strain>
    </source>
</reference>
<evidence type="ECO:0000313" key="1">
    <source>
        <dbReference type="EMBL" id="PRH85473.1"/>
    </source>
</evidence>
<dbReference type="InterPro" id="IPR041881">
    <property type="entry name" value="PqqD_sf"/>
</dbReference>